<dbReference type="Pfam" id="PF26224">
    <property type="entry name" value="DUF8050"/>
    <property type="match status" value="1"/>
</dbReference>
<feature type="domain" description="DUF8050" evidence="2">
    <location>
        <begin position="3"/>
        <end position="141"/>
    </location>
</feature>
<keyword evidence="1" id="KW-1133">Transmembrane helix</keyword>
<dbReference type="NCBIfam" id="TIGR04206">
    <property type="entry name" value="near_ArtA"/>
    <property type="match status" value="1"/>
</dbReference>
<dbReference type="RefSeq" id="WP_049993621.1">
    <property type="nucleotide sequence ID" value="NZ_CP031310.1"/>
</dbReference>
<dbReference type="OrthoDB" id="214467at2157"/>
<evidence type="ECO:0000259" key="2">
    <source>
        <dbReference type="Pfam" id="PF26224"/>
    </source>
</evidence>
<name>A0A4D6HAL8_9EURY</name>
<keyword evidence="4" id="KW-1185">Reference proteome</keyword>
<feature type="transmembrane region" description="Helical" evidence="1">
    <location>
        <begin position="118"/>
        <end position="136"/>
    </location>
</feature>
<gene>
    <name evidence="3" type="ORF">DV733_02555</name>
</gene>
<evidence type="ECO:0000256" key="1">
    <source>
        <dbReference type="SAM" id="Phobius"/>
    </source>
</evidence>
<protein>
    <submittedName>
        <fullName evidence="3">TIGR04206 family protein</fullName>
    </submittedName>
</protein>
<keyword evidence="1" id="KW-0472">Membrane</keyword>
<evidence type="ECO:0000313" key="3">
    <source>
        <dbReference type="EMBL" id="QCC50178.1"/>
    </source>
</evidence>
<dbReference type="STRING" id="1457250.GCA_000755225_02808"/>
<organism evidence="3 4">
    <name type="scientific">Halapricum salinum</name>
    <dbReference type="NCBI Taxonomy" id="1457250"/>
    <lineage>
        <taxon>Archaea</taxon>
        <taxon>Methanobacteriati</taxon>
        <taxon>Methanobacteriota</taxon>
        <taxon>Stenosarchaea group</taxon>
        <taxon>Halobacteria</taxon>
        <taxon>Halobacteriales</taxon>
        <taxon>Haloarculaceae</taxon>
        <taxon>Halapricum</taxon>
    </lineage>
</organism>
<dbReference type="Proteomes" id="UP000296706">
    <property type="component" value="Chromosome"/>
</dbReference>
<reference evidence="3 4" key="1">
    <citation type="journal article" date="2019" name="Nat. Commun.">
        <title>A new type of DNA phosphorothioation-based antiviral system in archaea.</title>
        <authorList>
            <person name="Xiong L."/>
            <person name="Liu S."/>
            <person name="Chen S."/>
            <person name="Xiao Y."/>
            <person name="Zhu B."/>
            <person name="Gao Y."/>
            <person name="Zhang Y."/>
            <person name="Chen B."/>
            <person name="Luo J."/>
            <person name="Deng Z."/>
            <person name="Chen X."/>
            <person name="Wang L."/>
            <person name="Chen S."/>
        </authorList>
    </citation>
    <scope>NUCLEOTIDE SEQUENCE [LARGE SCALE GENOMIC DNA]</scope>
    <source>
        <strain evidence="3 4">CBA1105</strain>
    </source>
</reference>
<keyword evidence="1" id="KW-0812">Transmembrane</keyword>
<dbReference type="InterPro" id="IPR058363">
    <property type="entry name" value="DUF8050"/>
</dbReference>
<dbReference type="KEGG" id="hsn:DV733_02555"/>
<evidence type="ECO:0000313" key="4">
    <source>
        <dbReference type="Proteomes" id="UP000296706"/>
    </source>
</evidence>
<accession>A0A4D6HAL8</accession>
<dbReference type="EMBL" id="CP031310">
    <property type="protein sequence ID" value="QCC50178.1"/>
    <property type="molecule type" value="Genomic_DNA"/>
</dbReference>
<sequence length="147" mass="16519">MASARQRLLLVLMVGILPWSLIQTSTVTTLYFPFGFLNVETPTRVVTIYDYLFIYTQGLPQYVYAWPLGVGLWLLALGSAALGLVDREDRRVTAGLLALVGLTQLQFALGWGSLPRRTAIPVATITTLTLVWWVYWPHLKGAFFDTR</sequence>
<feature type="transmembrane region" description="Helical" evidence="1">
    <location>
        <begin position="64"/>
        <end position="85"/>
    </location>
</feature>
<dbReference type="InterPro" id="IPR026436">
    <property type="entry name" value="CHP04206"/>
</dbReference>
<dbReference type="GeneID" id="39846711"/>
<proteinExistence type="predicted"/>
<feature type="transmembrane region" description="Helical" evidence="1">
    <location>
        <begin position="92"/>
        <end position="112"/>
    </location>
</feature>
<dbReference type="AlphaFoldDB" id="A0A4D6HAL8"/>